<organism evidence="1 2">
    <name type="scientific">Aspergillus melleus</name>
    <dbReference type="NCBI Taxonomy" id="138277"/>
    <lineage>
        <taxon>Eukaryota</taxon>
        <taxon>Fungi</taxon>
        <taxon>Dikarya</taxon>
        <taxon>Ascomycota</taxon>
        <taxon>Pezizomycotina</taxon>
        <taxon>Eurotiomycetes</taxon>
        <taxon>Eurotiomycetidae</taxon>
        <taxon>Eurotiales</taxon>
        <taxon>Aspergillaceae</taxon>
        <taxon>Aspergillus</taxon>
        <taxon>Aspergillus subgen. Circumdati</taxon>
    </lineage>
</organism>
<dbReference type="EMBL" id="JAOPJF010000044">
    <property type="protein sequence ID" value="KAK1143057.1"/>
    <property type="molecule type" value="Genomic_DNA"/>
</dbReference>
<sequence length="704" mass="79164">MMIRNLVLMLSAATATAQSNHTSLVQPLYTSLTLGSIKPQGWLKDQLELGANGLGGNMFEFYRFVHNSRWIGGEDEYSGLAEASPYWFNGVVPLAFGLDDDRLKDQVRYYLDYVLDHQQEDGWLGFETTPQERGLWGRCLLLLGLIQYAEADPTQTDRIVDAMHRYVRIAHSMLQNNFTGLIQHPGDTFDASGFGAGRTHELHIPLQWLYEKHPRKNSRLLWETMDLMIAGGIKAEADWRTFWVPDAYPKVLKGDDWDMSWVFIHGVNMAQGMHLRPVLISWLQLMNVGLRYPLAVYRNTHEEKLKTQTRTALDLLSQYHTSLAGAIIADEYITDTSPTKGSELCIAAEMMFSLNWIYQYLGDNDIADWAELVAFNALPAAISPDWWAHQYVQQENQPYSHPVDPEVWTINGPRANIFGLEPEYPCCLVNHPQAYPKFLANQFVRTAKGLAHIYLTPGTVSTTLDKNNQVSISVNTQYPFAFNWTYTITNSHAFPFSIRIPSWAGPESRIQINQQSSKPVSPSRRGLHTISIPANSSPTTITLTLTTTPRIVTLPNNTAAIYYGPLLFALAVSNSPTKSPPIDYTNINTTLPTNTTAPGHTFDITLHPTSPWNVAIDPSQIEIVRKNVDHLQNPIWDLGAPPIELRVAAVQIDWPVKYGTADEPPVDVNVTGQPFSARFVPYASAKLHMARLPVVELERVDLRG</sequence>
<proteinExistence type="predicted"/>
<evidence type="ECO:0000313" key="2">
    <source>
        <dbReference type="Proteomes" id="UP001177260"/>
    </source>
</evidence>
<protein>
    <submittedName>
        <fullName evidence="1">Uncharacterized protein</fullName>
    </submittedName>
</protein>
<accession>A0ACC3AZ32</accession>
<name>A0ACC3AZ32_9EURO</name>
<comment type="caution">
    <text evidence="1">The sequence shown here is derived from an EMBL/GenBank/DDBJ whole genome shotgun (WGS) entry which is preliminary data.</text>
</comment>
<reference evidence="1 2" key="1">
    <citation type="journal article" date="2023" name="ACS Omega">
        <title>Identification of the Neoaspergillic Acid Biosynthesis Gene Cluster by Establishing an In Vitro CRISPR-Ribonucleoprotein Genetic System in Aspergillus melleus.</title>
        <authorList>
            <person name="Yuan B."/>
            <person name="Grau M.F."/>
            <person name="Murata R.M."/>
            <person name="Torok T."/>
            <person name="Venkateswaran K."/>
            <person name="Stajich J.E."/>
            <person name="Wang C.C.C."/>
        </authorList>
    </citation>
    <scope>NUCLEOTIDE SEQUENCE [LARGE SCALE GENOMIC DNA]</scope>
    <source>
        <strain evidence="1 2">IMV 1140</strain>
    </source>
</reference>
<evidence type="ECO:0000313" key="1">
    <source>
        <dbReference type="EMBL" id="KAK1143057.1"/>
    </source>
</evidence>
<keyword evidence="2" id="KW-1185">Reference proteome</keyword>
<dbReference type="Proteomes" id="UP001177260">
    <property type="component" value="Unassembled WGS sequence"/>
</dbReference>
<gene>
    <name evidence="1" type="ORF">N8T08_007121</name>
</gene>